<gene>
    <name evidence="11" type="ORF">LTR69_005871</name>
</gene>
<keyword evidence="5" id="KW-0804">Transcription</keyword>
<evidence type="ECO:0000256" key="3">
    <source>
        <dbReference type="ARBA" id="ARBA00023015"/>
    </source>
</evidence>
<name>A0ABR0JBU8_9EURO</name>
<sequence>MAVSFSRDDVGSTSHGQDSQATRRQARIKKKQRISRACDICHRRRVKCDVSPTLKCAISELSCVRVTLLVRDVQVRVKNLFQCCAHHATEPAVCTYLRGARKRGKPARNVRDDSGLSSSSPSDNDAQLQDDLRSLLPPDQIPDAAGSHRRRLEPDLRASNPGQVHSVVRFDSTHYVAPELVASRGEEPPAMNSEFLPALTEPGMNPSNPLRDSPTSNTLRDLFPDQLVNQGQPTWESFAPNAAPAVGNVEHNNPIPQGLKYPVLKPLLPYTRSFLTASEACSLLEFYFTSTFDDVFHPACRHIHAFIFRRSSVLDSKSPRKSSPALLASMLCVAAETDCDEMLSWPYRRLQNVRNRLYMLTIQLLRPLVHVEYEPLAASREDSSGGDYEMVLDVPPIKTHDYLNADSRSLHEQGTLDDIVTYIHIAAVTSASERKAASMRWWHAAFTLARELKLHVEISPKATLFPQRSTNVGPQTAVDPWTDWESFDFNTFTMDYTDAASGSSPHGSVGRPHSPLGEEEQEERRRTWWLLYIHDRHLALCYNRHLALTDAECSELLLPLDEAAWQSGSFLNSVDPFAYRPGFPSVRCTGYTAFGFLLPLMTIMGEIIDHNHGKYHPFLGEQYRMAPHADALEHQIIQQLIAYKESLDGLQAMQPSQFQAGGMQSEQHDVHIRTVARYADFIIQVCYILLAGKCDPVSMFDDKDFWMLSPAFVSTKNHAIEAAEALNQILDIDPDLSFMPYFMGIMLLQGSFVLLVVIDRLQAQTEPQIITACETVIRATEACVATLDADYQRKYRQILRSAVMQARGRSIPERISKDRRRAVLALYRWTRNGTGLAL</sequence>
<feature type="region of interest" description="Disordered" evidence="7">
    <location>
        <begin position="500"/>
        <end position="519"/>
    </location>
</feature>
<dbReference type="CDD" id="cd12148">
    <property type="entry name" value="fungal_TF_MHR"/>
    <property type="match status" value="1"/>
</dbReference>
<feature type="compositionally biased region" description="Low complexity" evidence="7">
    <location>
        <begin position="115"/>
        <end position="125"/>
    </location>
</feature>
<evidence type="ECO:0000256" key="7">
    <source>
        <dbReference type="SAM" id="MobiDB-lite"/>
    </source>
</evidence>
<dbReference type="PANTHER" id="PTHR47663:SF2">
    <property type="entry name" value="ARABINOLYTIC TRANSCRIPTIONAL ACTIVATOR ARAR-RELATED"/>
    <property type="match status" value="1"/>
</dbReference>
<dbReference type="SMART" id="SM00906">
    <property type="entry name" value="Fungal_trans"/>
    <property type="match status" value="1"/>
</dbReference>
<accession>A0ABR0JBU8</accession>
<organism evidence="11 12">
    <name type="scientific">Exophiala sideris</name>
    <dbReference type="NCBI Taxonomy" id="1016849"/>
    <lineage>
        <taxon>Eukaryota</taxon>
        <taxon>Fungi</taxon>
        <taxon>Dikarya</taxon>
        <taxon>Ascomycota</taxon>
        <taxon>Pezizomycotina</taxon>
        <taxon>Eurotiomycetes</taxon>
        <taxon>Chaetothyriomycetidae</taxon>
        <taxon>Chaetothyriales</taxon>
        <taxon>Herpotrichiellaceae</taxon>
        <taxon>Exophiala</taxon>
    </lineage>
</organism>
<dbReference type="PANTHER" id="PTHR47663">
    <property type="entry name" value="XYLANOLYTIC TRANSCRIPTIONAL ACTIVATOR XLNR-RELATED"/>
    <property type="match status" value="1"/>
</dbReference>
<keyword evidence="8" id="KW-1133">Transmembrane helix</keyword>
<dbReference type="InterPro" id="IPR007219">
    <property type="entry name" value="XnlR_reg_dom"/>
</dbReference>
<feature type="region of interest" description="Disordered" evidence="7">
    <location>
        <begin position="1"/>
        <end position="28"/>
    </location>
</feature>
<dbReference type="SUPFAM" id="SSF57701">
    <property type="entry name" value="Zn2/Cys6 DNA-binding domain"/>
    <property type="match status" value="1"/>
</dbReference>
<dbReference type="Pfam" id="PF04082">
    <property type="entry name" value="Fungal_trans"/>
    <property type="match status" value="1"/>
</dbReference>
<evidence type="ECO:0008006" key="13">
    <source>
        <dbReference type="Google" id="ProtNLM"/>
    </source>
</evidence>
<evidence type="ECO:0000256" key="8">
    <source>
        <dbReference type="SAM" id="Phobius"/>
    </source>
</evidence>
<comment type="caution">
    <text evidence="11">The sequence shown here is derived from an EMBL/GenBank/DDBJ whole genome shotgun (WGS) entry which is preliminary data.</text>
</comment>
<dbReference type="Proteomes" id="UP001345691">
    <property type="component" value="Unassembled WGS sequence"/>
</dbReference>
<dbReference type="InterPro" id="IPR001138">
    <property type="entry name" value="Zn2Cys6_DnaBD"/>
</dbReference>
<dbReference type="SMART" id="SM00066">
    <property type="entry name" value="GAL4"/>
    <property type="match status" value="1"/>
</dbReference>
<evidence type="ECO:0000313" key="11">
    <source>
        <dbReference type="EMBL" id="KAK5060554.1"/>
    </source>
</evidence>
<feature type="compositionally biased region" description="Basic and acidic residues" evidence="7">
    <location>
        <begin position="1"/>
        <end position="10"/>
    </location>
</feature>
<keyword evidence="1" id="KW-0479">Metal-binding</keyword>
<keyword evidence="6" id="KW-0539">Nucleus</keyword>
<evidence type="ECO:0000256" key="4">
    <source>
        <dbReference type="ARBA" id="ARBA00023125"/>
    </source>
</evidence>
<keyword evidence="3" id="KW-0805">Transcription regulation</keyword>
<dbReference type="EMBL" id="JAVRRF010000011">
    <property type="protein sequence ID" value="KAK5060554.1"/>
    <property type="molecule type" value="Genomic_DNA"/>
</dbReference>
<proteinExistence type="predicted"/>
<evidence type="ECO:0000256" key="2">
    <source>
        <dbReference type="ARBA" id="ARBA00022833"/>
    </source>
</evidence>
<keyword evidence="8" id="KW-0472">Membrane</keyword>
<evidence type="ECO:0000313" key="12">
    <source>
        <dbReference type="Proteomes" id="UP001345691"/>
    </source>
</evidence>
<protein>
    <recommendedName>
        <fullName evidence="13">Zn(2)-C6 fungal-type domain-containing protein</fullName>
    </recommendedName>
</protein>
<evidence type="ECO:0000259" key="10">
    <source>
        <dbReference type="SMART" id="SM00906"/>
    </source>
</evidence>
<evidence type="ECO:0000259" key="9">
    <source>
        <dbReference type="SMART" id="SM00066"/>
    </source>
</evidence>
<feature type="transmembrane region" description="Helical" evidence="8">
    <location>
        <begin position="738"/>
        <end position="758"/>
    </location>
</feature>
<dbReference type="InterPro" id="IPR036864">
    <property type="entry name" value="Zn2-C6_fun-type_DNA-bd_sf"/>
</dbReference>
<evidence type="ECO:0000256" key="5">
    <source>
        <dbReference type="ARBA" id="ARBA00023163"/>
    </source>
</evidence>
<keyword evidence="4" id="KW-0238">DNA-binding</keyword>
<keyword evidence="2" id="KW-0862">Zinc</keyword>
<evidence type="ECO:0000256" key="6">
    <source>
        <dbReference type="ARBA" id="ARBA00023242"/>
    </source>
</evidence>
<keyword evidence="12" id="KW-1185">Reference proteome</keyword>
<reference evidence="11 12" key="1">
    <citation type="submission" date="2023-08" db="EMBL/GenBank/DDBJ databases">
        <title>Black Yeasts Isolated from many extreme environments.</title>
        <authorList>
            <person name="Coleine C."/>
            <person name="Stajich J.E."/>
            <person name="Selbmann L."/>
        </authorList>
    </citation>
    <scope>NUCLEOTIDE SEQUENCE [LARGE SCALE GENOMIC DNA]</scope>
    <source>
        <strain evidence="11 12">CCFEE 6328</strain>
    </source>
</reference>
<evidence type="ECO:0000256" key="1">
    <source>
        <dbReference type="ARBA" id="ARBA00022723"/>
    </source>
</evidence>
<feature type="domain" description="Xylanolytic transcriptional activator regulatory" evidence="10">
    <location>
        <begin position="438"/>
        <end position="563"/>
    </location>
</feature>
<feature type="domain" description="Zn(2)-C6 fungal-type" evidence="9">
    <location>
        <begin position="32"/>
        <end position="74"/>
    </location>
</feature>
<dbReference type="CDD" id="cd00067">
    <property type="entry name" value="GAL4"/>
    <property type="match status" value="1"/>
</dbReference>
<dbReference type="InterPro" id="IPR051439">
    <property type="entry name" value="XlnR/Xlr1"/>
</dbReference>
<feature type="region of interest" description="Disordered" evidence="7">
    <location>
        <begin position="101"/>
        <end position="164"/>
    </location>
</feature>
<keyword evidence="8" id="KW-0812">Transmembrane</keyword>